<dbReference type="Pfam" id="PF04888">
    <property type="entry name" value="SseC"/>
    <property type="match status" value="1"/>
</dbReference>
<feature type="transmembrane region" description="Helical" evidence="5">
    <location>
        <begin position="322"/>
        <end position="344"/>
    </location>
</feature>
<reference evidence="7 8" key="1">
    <citation type="submission" date="2018-10" db="EMBL/GenBank/DDBJ databases">
        <title>Robbsia sp. DHC34, isolated from soil.</title>
        <authorList>
            <person name="Gao Z.-H."/>
            <person name="Qiu L.-H."/>
        </authorList>
    </citation>
    <scope>NUCLEOTIDE SEQUENCE [LARGE SCALE GENOMIC DNA]</scope>
    <source>
        <strain evidence="7 8">DHC34</strain>
    </source>
</reference>
<evidence type="ECO:0000313" key="8">
    <source>
        <dbReference type="Proteomes" id="UP000270342"/>
    </source>
</evidence>
<evidence type="ECO:0000313" key="7">
    <source>
        <dbReference type="EMBL" id="RKP50346.1"/>
    </source>
</evidence>
<evidence type="ECO:0000259" key="6">
    <source>
        <dbReference type="Pfam" id="PF04888"/>
    </source>
</evidence>
<keyword evidence="2" id="KW-1043">Host membrane</keyword>
<comment type="subcellular location">
    <subcellularLocation>
        <location evidence="1">Host membrane</location>
    </subcellularLocation>
</comment>
<evidence type="ECO:0000256" key="1">
    <source>
        <dbReference type="ARBA" id="ARBA00004551"/>
    </source>
</evidence>
<organism evidence="7 8">
    <name type="scientific">Pararobbsia silviterrae</name>
    <dbReference type="NCBI Taxonomy" id="1792498"/>
    <lineage>
        <taxon>Bacteria</taxon>
        <taxon>Pseudomonadati</taxon>
        <taxon>Pseudomonadota</taxon>
        <taxon>Betaproteobacteria</taxon>
        <taxon>Burkholderiales</taxon>
        <taxon>Burkholderiaceae</taxon>
        <taxon>Pararobbsia</taxon>
    </lineage>
</organism>
<dbReference type="InterPro" id="IPR006972">
    <property type="entry name" value="BipB-like_C"/>
</dbReference>
<gene>
    <name evidence="7" type="ORF">D7S86_19790</name>
</gene>
<keyword evidence="5" id="KW-0812">Transmembrane</keyword>
<keyword evidence="3" id="KW-0843">Virulence</keyword>
<dbReference type="AlphaFoldDB" id="A0A494XNN4"/>
<protein>
    <recommendedName>
        <fullName evidence="6">Translocator protein BipB-like C-terminal domain-containing protein</fullName>
    </recommendedName>
</protein>
<dbReference type="Proteomes" id="UP000270342">
    <property type="component" value="Unassembled WGS sequence"/>
</dbReference>
<sequence length="473" mass="50109">MRWAWRRCFNFKDVIARPSTCTALRCDWVFSVSAPFFTRVSVSSNSARSMTLANALPMRRTRVATRRSRCVHRTISPRSAASPTPIASIAMKPDVSMTSSGSITWSLSMSEWTALSTPLRLPAIVSRPAFGALAREAEAQRAPEPAVSAPVDSHPNGIFDIDPRPAYGTIESPAVQLNVLTSRLQVLIDEFVQTHLAQVRVFLSAVAEARREAATAEAKQVADQLQRAQLAATVVGWIGRILAWVLMAVSVVSAVFTGGASLLLAVTLATATVVDQIVQSTTGTSPIATALDAVLKPLVGAIAEVLSAMLESAGVNPETARLVANIIGTIVACVIIVVVAVVGARAATKLLEPICRNLGRGLARALADCTRHVPRMGVRVQQAVTVGTAAEVTFVGAGNVAATVLSNDVLLAQAAFDQLEASGRILSETIAQIFEESANALAMQRETMGIAIDALTQERVTGLHIAKGFYRAV</sequence>
<feature type="domain" description="Translocator protein BipB-like C-terminal" evidence="6">
    <location>
        <begin position="207"/>
        <end position="365"/>
    </location>
</feature>
<dbReference type="EMBL" id="RBZU01000009">
    <property type="protein sequence ID" value="RKP50346.1"/>
    <property type="molecule type" value="Genomic_DNA"/>
</dbReference>
<feature type="transmembrane region" description="Helical" evidence="5">
    <location>
        <begin position="241"/>
        <end position="266"/>
    </location>
</feature>
<evidence type="ECO:0000256" key="3">
    <source>
        <dbReference type="ARBA" id="ARBA00023026"/>
    </source>
</evidence>
<evidence type="ECO:0000256" key="5">
    <source>
        <dbReference type="SAM" id="Phobius"/>
    </source>
</evidence>
<accession>A0A494XNN4</accession>
<evidence type="ECO:0000256" key="4">
    <source>
        <dbReference type="ARBA" id="ARBA00035640"/>
    </source>
</evidence>
<comment type="similarity">
    <text evidence="4">Belongs to the SctE/SipB/YopB family.</text>
</comment>
<evidence type="ECO:0000256" key="2">
    <source>
        <dbReference type="ARBA" id="ARBA00022870"/>
    </source>
</evidence>
<keyword evidence="5" id="KW-1133">Transmembrane helix</keyword>
<comment type="caution">
    <text evidence="7">The sequence shown here is derived from an EMBL/GenBank/DDBJ whole genome shotgun (WGS) entry which is preliminary data.</text>
</comment>
<name>A0A494XNN4_9BURK</name>
<keyword evidence="5" id="KW-0472">Membrane</keyword>
<proteinExistence type="inferred from homology"/>
<keyword evidence="8" id="KW-1185">Reference proteome</keyword>
<dbReference type="GO" id="GO:0033644">
    <property type="term" value="C:host cell membrane"/>
    <property type="evidence" value="ECO:0007669"/>
    <property type="project" value="UniProtKB-SubCell"/>
</dbReference>